<dbReference type="EMBL" id="VOTT01000005">
    <property type="protein sequence ID" value="MPU47544.1"/>
    <property type="molecule type" value="Genomic_DNA"/>
</dbReference>
<evidence type="ECO:0000313" key="3">
    <source>
        <dbReference type="EMBL" id="MPU47544.1"/>
    </source>
</evidence>
<dbReference type="InterPro" id="IPR014001">
    <property type="entry name" value="Helicase_ATP-bd"/>
</dbReference>
<name>A0A5F1UT18_ECOLX</name>
<keyword evidence="3" id="KW-0347">Helicase</keyword>
<dbReference type="GO" id="GO:0005524">
    <property type="term" value="F:ATP binding"/>
    <property type="evidence" value="ECO:0007669"/>
    <property type="project" value="UniProtKB-KW"/>
</dbReference>
<accession>A0A5F1UT18</accession>
<reference evidence="3 4" key="1">
    <citation type="submission" date="2019-08" db="EMBL/GenBank/DDBJ databases">
        <title>Identification of Water Treatment Resistant and Multidrug Resistant Urinary Pathogenic Escherichia coli in Wastewater.</title>
        <authorList>
            <person name="Neumann N."/>
        </authorList>
    </citation>
    <scope>NUCLEOTIDE SEQUENCE [LARGE SCALE GENOMIC DNA]</scope>
    <source>
        <strain evidence="3 4">WU2356</strain>
    </source>
</reference>
<keyword evidence="2" id="KW-0067">ATP-binding</keyword>
<evidence type="ECO:0000256" key="1">
    <source>
        <dbReference type="ARBA" id="ARBA00022741"/>
    </source>
</evidence>
<dbReference type="Pfam" id="PF00271">
    <property type="entry name" value="Helicase_C"/>
    <property type="match status" value="1"/>
</dbReference>
<dbReference type="PROSITE" id="PS51194">
    <property type="entry name" value="HELICASE_CTER"/>
    <property type="match status" value="1"/>
</dbReference>
<dbReference type="InterPro" id="IPR011545">
    <property type="entry name" value="DEAD/DEAH_box_helicase_dom"/>
</dbReference>
<keyword evidence="1" id="KW-0547">Nucleotide-binding</keyword>
<dbReference type="InterPro" id="IPR052511">
    <property type="entry name" value="ATP-dep_Helicase"/>
</dbReference>
<comment type="caution">
    <text evidence="3">The sequence shown here is derived from an EMBL/GenBank/DDBJ whole genome shotgun (WGS) entry which is preliminary data.</text>
</comment>
<gene>
    <name evidence="3" type="ORF">FVB16_01395</name>
</gene>
<dbReference type="PANTHER" id="PTHR47962:SF5">
    <property type="entry name" value="ATP-DEPENDENT HELICASE LHR-RELATED"/>
    <property type="match status" value="1"/>
</dbReference>
<dbReference type="Pfam" id="PF00270">
    <property type="entry name" value="DEAD"/>
    <property type="match status" value="1"/>
</dbReference>
<evidence type="ECO:0000313" key="4">
    <source>
        <dbReference type="Proteomes" id="UP000392867"/>
    </source>
</evidence>
<dbReference type="Gene3D" id="3.40.50.300">
    <property type="entry name" value="P-loop containing nucleotide triphosphate hydrolases"/>
    <property type="match status" value="3"/>
</dbReference>
<keyword evidence="3" id="KW-0378">Hydrolase</keyword>
<dbReference type="InterPro" id="IPR001650">
    <property type="entry name" value="Helicase_C-like"/>
</dbReference>
<dbReference type="Proteomes" id="UP000392867">
    <property type="component" value="Unassembled WGS sequence"/>
</dbReference>
<dbReference type="RefSeq" id="WP_085460186.1">
    <property type="nucleotide sequence ID" value="NZ_SRNO01000002.1"/>
</dbReference>
<dbReference type="InterPro" id="IPR027417">
    <property type="entry name" value="P-loop_NTPase"/>
</dbReference>
<protein>
    <submittedName>
        <fullName evidence="3">DEAD/DEAH box helicase</fullName>
    </submittedName>
</protein>
<dbReference type="GO" id="GO:0003677">
    <property type="term" value="F:DNA binding"/>
    <property type="evidence" value="ECO:0007669"/>
    <property type="project" value="TreeGrafter"/>
</dbReference>
<evidence type="ECO:0000256" key="2">
    <source>
        <dbReference type="ARBA" id="ARBA00022840"/>
    </source>
</evidence>
<dbReference type="SMART" id="SM00487">
    <property type="entry name" value="DEXDc"/>
    <property type="match status" value="1"/>
</dbReference>
<proteinExistence type="predicted"/>
<dbReference type="NCBIfam" id="NF041067">
    <property type="entry name" value="DpdJ"/>
    <property type="match status" value="1"/>
</dbReference>
<dbReference type="GO" id="GO:0016887">
    <property type="term" value="F:ATP hydrolysis activity"/>
    <property type="evidence" value="ECO:0007669"/>
    <property type="project" value="TreeGrafter"/>
</dbReference>
<dbReference type="PANTHER" id="PTHR47962">
    <property type="entry name" value="ATP-DEPENDENT HELICASE LHR-RELATED-RELATED"/>
    <property type="match status" value="1"/>
</dbReference>
<dbReference type="PROSITE" id="PS51192">
    <property type="entry name" value="HELICASE_ATP_BIND_1"/>
    <property type="match status" value="1"/>
</dbReference>
<sequence>MSEITTAVLHHVLDALEAEENALLVWGDTGGFFSEEELLTHIRRELGVVFKRTPTDEECDNTQLAMLDAAMLIQVPHVSGTPVWRTRMGETVHLMRNLRQWMHKQKLDQSKTLVSDYRFIRRPRNYPDRVYEPATLISGWKKQLKLSDRICDIMRQALASDKPFLLAGFQVRATERIMQCWQDHQVKSNTASGTIVCAGTGSGKTLSFYLPALTRLAEEICSNPERKVRILAIYPRKELLKDQFAETFSQCRKLDDYMLTAAGRKIRIGAFFGDTPVKAEWSRKDVKGKVGLPFGLMKCQHPHLHHPKQACGGALIWRREDIFDAREVLTCTQCQHQLDQSEIMITRDAQQNRGDAPDILFTTTEMLNLQLNSTWSNHLFGVGEGYGPTLVLLDEAHTYSGTTGAQTALLLRRWMQRTDCLPHFVGLSATLADARHFFAKLVGAPEEQVALIHPYAEDMIEEGAEYLLALRGDPVSETALLSTTIQASMLMARMLDSEANKSKGTWGKKTFIFTDTLDGNNRLYHDLSDAEGWVTGPGASRIDHPPLAVLRSPFDDTAPERSKTELGQNWKAAMEIGHDLAQNKSISRTSSQDVGVDALADVVVATSSLEVGYNDPLVGAVVQHKAPNDVASYLQRKGRAGRPRGMRPWMLVVLSEFGRDRVEFQRYEGLMSPEIKRQDLPLGNQHVQKMQAAMATLDWISKVGQFKDLWGMLKKVEHNQLKYDRMYGPLIKLIEEVLSGGRRLNELTRYLQDALQLSDDAVQNILWSPPRSVMFEFLPTILRNLRTRWSVNGVEWAGLRPNQSNGEGEQHRSNSPAPEYIPQNLFSELNLPELDIRLKRGFDDEDHWETLSFWQGIREFAPGRLSKRYAVKSNKSTDWLVPQSYEPMAGEGRQFVDFQISDAFGDSWQNECEVDYQGKTIKVVKPSKVMTTRADIRRINDKSNAQLQWVLNVINPAIATPDEVPKGPWKHTLSDVTFYNHQHMTPLELVRFSTGSQASLRFRNKERAYVDFTWVNGEEQVGVGSRQWVDAMRLRFNLTCDDVLGLLHQEEIQRGMRPVYFQHIVRQSPEFEFDSFNADWAIECFMAQLAETLANGAHSSVESALREMASEKGVERLAEIPASLFQPDTDNEAGTDQALQIGLNKLLQRPEIQQLLLNCAQALWKPLAEIDGFVEWARQVLADTLAAGVQQTLSTLLPDVDDRAVVTDSFWMSDPDKGAEWLEIWLCEMESGGSGILIRLQQKWAEDPVSFLNVLVRNLSASDYEQIDYDLRTVLQMLQTDDALRMAISAVREANNMDARREANKNLHLRLSQRGLRLSHSFTTVLYSRILRAGSSDDTDTQLYQLLSDWSSLEVSAGIEFSMNTMAHALAVNALGVETDASVVFNAQCRNQNLLWPRGYTVRQAELGFYNMFCSRKVTTERLLAGALFSEQIEKIALDDDWLGHLHAALRKGGRAELILTRQQRNQLHQVITTVQIEPIDHLGLLLYPRLGEVRRDQDLLILRIELAEAMQ</sequence>
<dbReference type="SUPFAM" id="SSF52540">
    <property type="entry name" value="P-loop containing nucleoside triphosphate hydrolases"/>
    <property type="match status" value="1"/>
</dbReference>
<organism evidence="3 4">
    <name type="scientific">Escherichia coli</name>
    <dbReference type="NCBI Taxonomy" id="562"/>
    <lineage>
        <taxon>Bacteria</taxon>
        <taxon>Pseudomonadati</taxon>
        <taxon>Pseudomonadota</taxon>
        <taxon>Gammaproteobacteria</taxon>
        <taxon>Enterobacterales</taxon>
        <taxon>Enterobacteriaceae</taxon>
        <taxon>Escherichia</taxon>
    </lineage>
</organism>
<dbReference type="GO" id="GO:0004386">
    <property type="term" value="F:helicase activity"/>
    <property type="evidence" value="ECO:0007669"/>
    <property type="project" value="UniProtKB-KW"/>
</dbReference>